<feature type="domain" description="Aerobactin siderophore biosynthesis IucA/IucC-like C-terminal" evidence="4">
    <location>
        <begin position="371"/>
        <end position="531"/>
    </location>
</feature>
<dbReference type="Gene3D" id="1.10.510.40">
    <property type="match status" value="1"/>
</dbReference>
<dbReference type="AlphaFoldDB" id="A0A0V8GGS0"/>
<evidence type="ECO:0000256" key="2">
    <source>
        <dbReference type="ARBA" id="ARBA00007832"/>
    </source>
</evidence>
<comment type="similarity">
    <text evidence="2">Belongs to the IucA/IucC family.</text>
</comment>
<dbReference type="GO" id="GO:0019290">
    <property type="term" value="P:siderophore biosynthetic process"/>
    <property type="evidence" value="ECO:0007669"/>
    <property type="project" value="InterPro"/>
</dbReference>
<reference evidence="5 6" key="1">
    <citation type="journal article" date="2015" name="Int. J. Syst. Evol. Microbiol.">
        <title>Exiguobacterium enclense sp. nov., isolated from sediment.</title>
        <authorList>
            <person name="Dastager S.G."/>
            <person name="Mawlankar R."/>
            <person name="Sonalkar V.V."/>
            <person name="Thorat M.N."/>
            <person name="Mual P."/>
            <person name="Verma A."/>
            <person name="Krishnamurthi S."/>
            <person name="Tang S.K."/>
            <person name="Li W.J."/>
        </authorList>
    </citation>
    <scope>NUCLEOTIDE SEQUENCE [LARGE SCALE GENOMIC DNA]</scope>
    <source>
        <strain evidence="5 6">NIO-1109</strain>
    </source>
</reference>
<proteinExistence type="inferred from homology"/>
<dbReference type="Pfam" id="PF06276">
    <property type="entry name" value="FhuF"/>
    <property type="match status" value="1"/>
</dbReference>
<dbReference type="Pfam" id="PF04183">
    <property type="entry name" value="IucA_IucC"/>
    <property type="match status" value="1"/>
</dbReference>
<dbReference type="Proteomes" id="UP000053797">
    <property type="component" value="Unassembled WGS sequence"/>
</dbReference>
<evidence type="ECO:0000256" key="1">
    <source>
        <dbReference type="ARBA" id="ARBA00004924"/>
    </source>
</evidence>
<evidence type="ECO:0000313" key="6">
    <source>
        <dbReference type="Proteomes" id="UP000053797"/>
    </source>
</evidence>
<feature type="domain" description="Aerobactin siderophore biosynthesis IucA/IucC N-terminal" evidence="3">
    <location>
        <begin position="131"/>
        <end position="343"/>
    </location>
</feature>
<sequence>MRTCEEQIERLATEVTLQSFMNSYIREVNPGEWVNERPFDASETSSFYWMKPYLIEIKRRSIIGRHEIGMIREETKSGWREVSAMSCIITCCIKLQQKDPNQTDLLFRVLDSHRTVQLILEEQLNAQEQETFIDYEQRLWCGHWFHPTPKSRVGMTDWQQKAYAPEFRQPFQLHYFTVHETLLEERSGSNETISQLMKNQLGNLIQATEQERIIPIHPLQAEYLLRQPTVEQWFEQDIIRYHGASGPLYNATSSIRTVESLDRSHMLKLSIPVQVTNSRRVNKRHELEAGYLMYRLFCHLSLPDTFDLIQDPAYLAIRTKEETGFEVILREPAPHAVNVAALVQPALPNSESLLLRLIRQSGSIASKHVTRWWKQYLELTLGAIVTLYEEQGIGLEAHQQNSLITFEDGWPVRYHVRDNQGYYLADTNRDSFTLLEPELKHTTLFYPEEVIAERLTYYMIWNHLASIIDRLAADTLLKEEVAIALLHEWCQVRVKSLEGRGRAWLLMLLESPTLPYKANLLTRLQGLDELEVEGERVCFIDLDNPLREGNYALRQQNTHLQTTS</sequence>
<dbReference type="PANTHER" id="PTHR34384">
    <property type="entry name" value="L-2,3-DIAMINOPROPANOATE--CITRATE LIGASE"/>
    <property type="match status" value="1"/>
</dbReference>
<evidence type="ECO:0000259" key="4">
    <source>
        <dbReference type="Pfam" id="PF06276"/>
    </source>
</evidence>
<dbReference type="InterPro" id="IPR037455">
    <property type="entry name" value="LucA/IucC-like"/>
</dbReference>
<dbReference type="RefSeq" id="WP_058265238.1">
    <property type="nucleotide sequence ID" value="NZ_FMYN01000002.1"/>
</dbReference>
<dbReference type="PANTHER" id="PTHR34384:SF5">
    <property type="entry name" value="L-2,3-DIAMINOPROPANOATE--CITRATE LIGASE"/>
    <property type="match status" value="1"/>
</dbReference>
<evidence type="ECO:0000313" key="5">
    <source>
        <dbReference type="EMBL" id="KSU49470.1"/>
    </source>
</evidence>
<organism evidence="5 6">
    <name type="scientific">Exiguobacterium indicum</name>
    <dbReference type="NCBI Taxonomy" id="296995"/>
    <lineage>
        <taxon>Bacteria</taxon>
        <taxon>Bacillati</taxon>
        <taxon>Bacillota</taxon>
        <taxon>Bacilli</taxon>
        <taxon>Bacillales</taxon>
        <taxon>Bacillales Family XII. Incertae Sedis</taxon>
        <taxon>Exiguobacterium</taxon>
    </lineage>
</organism>
<protein>
    <recommendedName>
        <fullName evidence="7">IucA/IucC family siderophore biosynthesis protein</fullName>
    </recommendedName>
</protein>
<dbReference type="InterPro" id="IPR022770">
    <property type="entry name" value="IucA/IucC-like_C"/>
</dbReference>
<dbReference type="OrthoDB" id="2989563at2"/>
<comment type="pathway">
    <text evidence="1">Siderophore biosynthesis.</text>
</comment>
<dbReference type="InterPro" id="IPR007310">
    <property type="entry name" value="Aerobactin_biosyn_IucA/IucC_N"/>
</dbReference>
<evidence type="ECO:0000259" key="3">
    <source>
        <dbReference type="Pfam" id="PF04183"/>
    </source>
</evidence>
<evidence type="ECO:0008006" key="7">
    <source>
        <dbReference type="Google" id="ProtNLM"/>
    </source>
</evidence>
<comment type="caution">
    <text evidence="5">The sequence shown here is derived from an EMBL/GenBank/DDBJ whole genome shotgun (WGS) entry which is preliminary data.</text>
</comment>
<name>A0A0V8GGS0_9BACL</name>
<dbReference type="EMBL" id="LNQL01000002">
    <property type="protein sequence ID" value="KSU49470.1"/>
    <property type="molecule type" value="Genomic_DNA"/>
</dbReference>
<dbReference type="GO" id="GO:0016881">
    <property type="term" value="F:acid-amino acid ligase activity"/>
    <property type="evidence" value="ECO:0007669"/>
    <property type="project" value="UniProtKB-ARBA"/>
</dbReference>
<gene>
    <name evidence="5" type="ORF">AS033_08875</name>
</gene>
<accession>A0A0V8GGS0</accession>